<proteinExistence type="predicted"/>
<gene>
    <name evidence="4" type="ORF">A2946_02750</name>
</gene>
<keyword evidence="2" id="KW-0472">Membrane</keyword>
<evidence type="ECO:0000259" key="3">
    <source>
        <dbReference type="Pfam" id="PF18914"/>
    </source>
</evidence>
<dbReference type="Pfam" id="PF18914">
    <property type="entry name" value="DUF5666"/>
    <property type="match status" value="1"/>
</dbReference>
<feature type="compositionally biased region" description="Polar residues" evidence="1">
    <location>
        <begin position="139"/>
        <end position="154"/>
    </location>
</feature>
<evidence type="ECO:0000313" key="4">
    <source>
        <dbReference type="EMBL" id="OGZ02466.1"/>
    </source>
</evidence>
<feature type="region of interest" description="Disordered" evidence="1">
    <location>
        <begin position="83"/>
        <end position="105"/>
    </location>
</feature>
<keyword evidence="2" id="KW-0812">Transmembrane</keyword>
<accession>A0A1G2CM31</accession>
<reference evidence="4 5" key="1">
    <citation type="journal article" date="2016" name="Nat. Commun.">
        <title>Thousands of microbial genomes shed light on interconnected biogeochemical processes in an aquifer system.</title>
        <authorList>
            <person name="Anantharaman K."/>
            <person name="Brown C.T."/>
            <person name="Hug L.A."/>
            <person name="Sharon I."/>
            <person name="Castelle C.J."/>
            <person name="Probst A.J."/>
            <person name="Thomas B.C."/>
            <person name="Singh A."/>
            <person name="Wilkins M.J."/>
            <person name="Karaoz U."/>
            <person name="Brodie E.L."/>
            <person name="Williams K.H."/>
            <person name="Hubbard S.S."/>
            <person name="Banfield J.F."/>
        </authorList>
    </citation>
    <scope>NUCLEOTIDE SEQUENCE [LARGE SCALE GENOMIC DNA]</scope>
</reference>
<evidence type="ECO:0000256" key="1">
    <source>
        <dbReference type="SAM" id="MobiDB-lite"/>
    </source>
</evidence>
<comment type="caution">
    <text evidence="4">The sequence shown here is derived from an EMBL/GenBank/DDBJ whole genome shotgun (WGS) entry which is preliminary data.</text>
</comment>
<sequence>MNRKIQIIIGLVVVVGVSFYGGMKYGAGNTSAQNLSAGARGTGFQRIEGAGGAAGRTGALQNGGFVSGEITSKDEKSITVTLRDPRQMNGATSSSQGGGLASPSQGGSRIVFFSSSTQVMKSTSGSLDDLKAGEQITVTGNMNTDGSVTAQSVQIRPAGGR</sequence>
<feature type="transmembrane region" description="Helical" evidence="2">
    <location>
        <begin position="7"/>
        <end position="27"/>
    </location>
</feature>
<protein>
    <recommendedName>
        <fullName evidence="3">DUF5666 domain-containing protein</fullName>
    </recommendedName>
</protein>
<evidence type="ECO:0000256" key="2">
    <source>
        <dbReference type="SAM" id="Phobius"/>
    </source>
</evidence>
<evidence type="ECO:0000313" key="5">
    <source>
        <dbReference type="Proteomes" id="UP000178348"/>
    </source>
</evidence>
<dbReference type="Proteomes" id="UP000178348">
    <property type="component" value="Unassembled WGS sequence"/>
</dbReference>
<feature type="domain" description="DUF5666" evidence="3">
    <location>
        <begin position="68"/>
        <end position="153"/>
    </location>
</feature>
<dbReference type="AlphaFoldDB" id="A0A1G2CM31"/>
<dbReference type="EMBL" id="MHLB01000011">
    <property type="protein sequence ID" value="OGZ02466.1"/>
    <property type="molecule type" value="Genomic_DNA"/>
</dbReference>
<name>A0A1G2CM31_9BACT</name>
<keyword evidence="2" id="KW-1133">Transmembrane helix</keyword>
<dbReference type="InterPro" id="IPR043724">
    <property type="entry name" value="DUF5666"/>
</dbReference>
<feature type="region of interest" description="Disordered" evidence="1">
    <location>
        <begin position="139"/>
        <end position="161"/>
    </location>
</feature>
<organism evidence="4 5">
    <name type="scientific">Candidatus Liptonbacteria bacterium RIFCSPLOWO2_01_FULL_53_13</name>
    <dbReference type="NCBI Taxonomy" id="1798651"/>
    <lineage>
        <taxon>Bacteria</taxon>
        <taxon>Candidatus Liptoniibacteriota</taxon>
    </lineage>
</organism>